<reference evidence="2" key="1">
    <citation type="submission" date="2022-11" db="UniProtKB">
        <authorList>
            <consortium name="WormBaseParasite"/>
        </authorList>
    </citation>
    <scope>IDENTIFICATION</scope>
</reference>
<sequence length="335" mass="38711">MPGLEPMSSDKHPHFSVIETVSKTKPHRHRRQVIAGPIYEWQSNDIPYQIWGGDANFQNLIRRGIRMWEESTCLRFRENMQSRDAIRYVLERGDSCFTEYIGRNGGFQDIIIGSECAEEYVVAHETGHALGFWHTHQRPDREKHISINWRNVLEEATASFMPFRSMLQAFGIRQVSNRRLPYDYGSLMHYHAVAHAVKVSDFTIVPKELKYVTTMGTEKMAFLDGKVINDIYCPNICNGVQRLRCQAGGYPDPNNCQAPPGSRVRFRLSDGEFPCSYGCQSYVEIKHKLDVRLTGFRSCCYRPKEDTLSEGNQVFVIYHPNGRTARFSLRFTRQV</sequence>
<accession>A0AC35FSC7</accession>
<evidence type="ECO:0000313" key="1">
    <source>
        <dbReference type="Proteomes" id="UP000887580"/>
    </source>
</evidence>
<dbReference type="WBParaSite" id="PS1159_v2.g20205.t2">
    <property type="protein sequence ID" value="PS1159_v2.g20205.t2"/>
    <property type="gene ID" value="PS1159_v2.g20205"/>
</dbReference>
<organism evidence="1 2">
    <name type="scientific">Panagrolaimus sp. PS1159</name>
    <dbReference type="NCBI Taxonomy" id="55785"/>
    <lineage>
        <taxon>Eukaryota</taxon>
        <taxon>Metazoa</taxon>
        <taxon>Ecdysozoa</taxon>
        <taxon>Nematoda</taxon>
        <taxon>Chromadorea</taxon>
        <taxon>Rhabditida</taxon>
        <taxon>Tylenchina</taxon>
        <taxon>Panagrolaimomorpha</taxon>
        <taxon>Panagrolaimoidea</taxon>
        <taxon>Panagrolaimidae</taxon>
        <taxon>Panagrolaimus</taxon>
    </lineage>
</organism>
<dbReference type="Proteomes" id="UP000887580">
    <property type="component" value="Unplaced"/>
</dbReference>
<proteinExistence type="predicted"/>
<protein>
    <submittedName>
        <fullName evidence="2">Zinc metalloproteinase</fullName>
    </submittedName>
</protein>
<name>A0AC35FSC7_9BILA</name>
<evidence type="ECO:0000313" key="2">
    <source>
        <dbReference type="WBParaSite" id="PS1159_v2.g20205.t2"/>
    </source>
</evidence>